<gene>
    <name evidence="2" type="ORF">M0R45_037396</name>
</gene>
<dbReference type="Proteomes" id="UP001457282">
    <property type="component" value="Unassembled WGS sequence"/>
</dbReference>
<sequence>MLTCATASSILCRIDISFQEKQELVKYENYKSRLGGNRFCTGLVALILLSGMTGLPINQTAPEMLSVRTNLHIVKAGSFDTLTVIEMRWTNTVYSLKEETQRYLGHDIWSQGFDVCGSPMESG</sequence>
<evidence type="ECO:0000256" key="1">
    <source>
        <dbReference type="SAM" id="Phobius"/>
    </source>
</evidence>
<organism evidence="2 3">
    <name type="scientific">Rubus argutus</name>
    <name type="common">Southern blackberry</name>
    <dbReference type="NCBI Taxonomy" id="59490"/>
    <lineage>
        <taxon>Eukaryota</taxon>
        <taxon>Viridiplantae</taxon>
        <taxon>Streptophyta</taxon>
        <taxon>Embryophyta</taxon>
        <taxon>Tracheophyta</taxon>
        <taxon>Spermatophyta</taxon>
        <taxon>Magnoliopsida</taxon>
        <taxon>eudicotyledons</taxon>
        <taxon>Gunneridae</taxon>
        <taxon>Pentapetalae</taxon>
        <taxon>rosids</taxon>
        <taxon>fabids</taxon>
        <taxon>Rosales</taxon>
        <taxon>Rosaceae</taxon>
        <taxon>Rosoideae</taxon>
        <taxon>Rosoideae incertae sedis</taxon>
        <taxon>Rubus</taxon>
    </lineage>
</organism>
<keyword evidence="1" id="KW-0472">Membrane</keyword>
<keyword evidence="1" id="KW-0812">Transmembrane</keyword>
<dbReference type="EMBL" id="JBEDUW010000007">
    <property type="protein sequence ID" value="KAK9913585.1"/>
    <property type="molecule type" value="Genomic_DNA"/>
</dbReference>
<evidence type="ECO:0000313" key="3">
    <source>
        <dbReference type="Proteomes" id="UP001457282"/>
    </source>
</evidence>
<keyword evidence="1" id="KW-1133">Transmembrane helix</keyword>
<dbReference type="AlphaFoldDB" id="A0AAW1W4C7"/>
<evidence type="ECO:0000313" key="2">
    <source>
        <dbReference type="EMBL" id="KAK9913585.1"/>
    </source>
</evidence>
<keyword evidence="3" id="KW-1185">Reference proteome</keyword>
<name>A0AAW1W4C7_RUBAR</name>
<proteinExistence type="predicted"/>
<feature type="transmembrane region" description="Helical" evidence="1">
    <location>
        <begin position="39"/>
        <end position="57"/>
    </location>
</feature>
<reference evidence="2 3" key="1">
    <citation type="journal article" date="2023" name="G3 (Bethesda)">
        <title>A chromosome-length genome assembly and annotation of blackberry (Rubus argutus, cv. 'Hillquist').</title>
        <authorList>
            <person name="Bruna T."/>
            <person name="Aryal R."/>
            <person name="Dudchenko O."/>
            <person name="Sargent D.J."/>
            <person name="Mead D."/>
            <person name="Buti M."/>
            <person name="Cavallini A."/>
            <person name="Hytonen T."/>
            <person name="Andres J."/>
            <person name="Pham M."/>
            <person name="Weisz D."/>
            <person name="Mascagni F."/>
            <person name="Usai G."/>
            <person name="Natali L."/>
            <person name="Bassil N."/>
            <person name="Fernandez G.E."/>
            <person name="Lomsadze A."/>
            <person name="Armour M."/>
            <person name="Olukolu B."/>
            <person name="Poorten T."/>
            <person name="Britton C."/>
            <person name="Davik J."/>
            <person name="Ashrafi H."/>
            <person name="Aiden E.L."/>
            <person name="Borodovsky M."/>
            <person name="Worthington M."/>
        </authorList>
    </citation>
    <scope>NUCLEOTIDE SEQUENCE [LARGE SCALE GENOMIC DNA]</scope>
    <source>
        <strain evidence="2">PI 553951</strain>
    </source>
</reference>
<protein>
    <submittedName>
        <fullName evidence="2">Uncharacterized protein</fullName>
    </submittedName>
</protein>
<accession>A0AAW1W4C7</accession>
<comment type="caution">
    <text evidence="2">The sequence shown here is derived from an EMBL/GenBank/DDBJ whole genome shotgun (WGS) entry which is preliminary data.</text>
</comment>